<evidence type="ECO:0000259" key="6">
    <source>
        <dbReference type="SMART" id="SM00563"/>
    </source>
</evidence>
<keyword evidence="2" id="KW-0444">Lipid biosynthesis</keyword>
<protein>
    <submittedName>
        <fullName evidence="7">1-acyl-sn-glycerol-3-phosphate acyltransferase</fullName>
    </submittedName>
</protein>
<dbReference type="SUPFAM" id="SSF69593">
    <property type="entry name" value="Glycerol-3-phosphate (1)-acyltransferase"/>
    <property type="match status" value="1"/>
</dbReference>
<gene>
    <name evidence="7" type="ORF">AQPW35_26630</name>
</gene>
<dbReference type="EMBL" id="BJCL01000006">
    <property type="protein sequence ID" value="GCL63582.1"/>
    <property type="molecule type" value="Genomic_DNA"/>
</dbReference>
<dbReference type="SMART" id="SM00563">
    <property type="entry name" value="PlsC"/>
    <property type="match status" value="1"/>
</dbReference>
<dbReference type="InterPro" id="IPR002123">
    <property type="entry name" value="Plipid/glycerol_acylTrfase"/>
</dbReference>
<proteinExistence type="predicted"/>
<dbReference type="CDD" id="cd07989">
    <property type="entry name" value="LPLAT_AGPAT-like"/>
    <property type="match status" value="1"/>
</dbReference>
<dbReference type="PANTHER" id="PTHR10434">
    <property type="entry name" value="1-ACYL-SN-GLYCEROL-3-PHOSPHATE ACYLTRANSFERASE"/>
    <property type="match status" value="1"/>
</dbReference>
<keyword evidence="3 7" id="KW-0808">Transferase</keyword>
<evidence type="ECO:0000256" key="4">
    <source>
        <dbReference type="ARBA" id="ARBA00023098"/>
    </source>
</evidence>
<keyword evidence="5 7" id="KW-0012">Acyltransferase</keyword>
<keyword evidence="8" id="KW-1185">Reference proteome</keyword>
<dbReference type="RefSeq" id="WP_137733322.1">
    <property type="nucleotide sequence ID" value="NZ_BJCL01000006.1"/>
</dbReference>
<evidence type="ECO:0000256" key="2">
    <source>
        <dbReference type="ARBA" id="ARBA00022516"/>
    </source>
</evidence>
<keyword evidence="4" id="KW-0443">Lipid metabolism</keyword>
<accession>A0A480ATZ4</accession>
<dbReference type="PANTHER" id="PTHR10434:SF64">
    <property type="entry name" value="1-ACYL-SN-GLYCEROL-3-PHOSPHATE ACYLTRANSFERASE-RELATED"/>
    <property type="match status" value="1"/>
</dbReference>
<evidence type="ECO:0000256" key="3">
    <source>
        <dbReference type="ARBA" id="ARBA00022679"/>
    </source>
</evidence>
<evidence type="ECO:0000313" key="7">
    <source>
        <dbReference type="EMBL" id="GCL63582.1"/>
    </source>
</evidence>
<reference evidence="8" key="1">
    <citation type="submission" date="2019-03" db="EMBL/GenBank/DDBJ databases">
        <title>Aquabacterium pictum sp.nov., the first bacteriochlorophyll a-containing freshwater bacterium in the genus Aquabacterium of the class Betaproteobacteria.</title>
        <authorList>
            <person name="Hirose S."/>
            <person name="Tank M."/>
            <person name="Hara E."/>
            <person name="Tamaki H."/>
            <person name="Takaichi S."/>
            <person name="Haruta S."/>
            <person name="Hanada S."/>
        </authorList>
    </citation>
    <scope>NUCLEOTIDE SEQUENCE [LARGE SCALE GENOMIC DNA]</scope>
    <source>
        <strain evidence="8">W35</strain>
    </source>
</reference>
<sequence>MPGVAGGLARVPLVLWRVARLVLHVLHGMAVMALRFPSLDATGRQARIQWWSAGLLRAVGVGLQVRGTPRPGATLLVANHVSWLDIAALHAAVPQARFVSKADVRRWPLLGWLVAGAGTLFIERERKRDALRVVHAMAEALRAGETVAVFPEGTTGPGPALLPFHANLLQAAIATETPIQPAVLRFADTQQRFSPAVEFVGDTTLVQSLWRVATARGLVAHVDLLLPQGTAHADRRALADHLRQQMADRLGS</sequence>
<feature type="domain" description="Phospholipid/glycerol acyltransferase" evidence="6">
    <location>
        <begin position="74"/>
        <end position="187"/>
    </location>
</feature>
<dbReference type="Proteomes" id="UP000301751">
    <property type="component" value="Unassembled WGS sequence"/>
</dbReference>
<organism evidence="7 8">
    <name type="scientific">Pseudaquabacterium pictum</name>
    <dbReference type="NCBI Taxonomy" id="2315236"/>
    <lineage>
        <taxon>Bacteria</taxon>
        <taxon>Pseudomonadati</taxon>
        <taxon>Pseudomonadota</taxon>
        <taxon>Betaproteobacteria</taxon>
        <taxon>Burkholderiales</taxon>
        <taxon>Sphaerotilaceae</taxon>
        <taxon>Pseudaquabacterium</taxon>
    </lineage>
</organism>
<dbReference type="GO" id="GO:0006654">
    <property type="term" value="P:phosphatidic acid biosynthetic process"/>
    <property type="evidence" value="ECO:0007669"/>
    <property type="project" value="TreeGrafter"/>
</dbReference>
<evidence type="ECO:0000256" key="5">
    <source>
        <dbReference type="ARBA" id="ARBA00023315"/>
    </source>
</evidence>
<name>A0A480ATZ4_9BURK</name>
<dbReference type="Pfam" id="PF01553">
    <property type="entry name" value="Acyltransferase"/>
    <property type="match status" value="1"/>
</dbReference>
<comment type="pathway">
    <text evidence="1">Lipid metabolism.</text>
</comment>
<dbReference type="GO" id="GO:0003841">
    <property type="term" value="F:1-acylglycerol-3-phosphate O-acyltransferase activity"/>
    <property type="evidence" value="ECO:0007669"/>
    <property type="project" value="TreeGrafter"/>
</dbReference>
<dbReference type="AlphaFoldDB" id="A0A480ATZ4"/>
<evidence type="ECO:0000313" key="8">
    <source>
        <dbReference type="Proteomes" id="UP000301751"/>
    </source>
</evidence>
<comment type="caution">
    <text evidence="7">The sequence shown here is derived from an EMBL/GenBank/DDBJ whole genome shotgun (WGS) entry which is preliminary data.</text>
</comment>
<dbReference type="OrthoDB" id="9806880at2"/>
<evidence type="ECO:0000256" key="1">
    <source>
        <dbReference type="ARBA" id="ARBA00005189"/>
    </source>
</evidence>